<dbReference type="AlphaFoldDB" id="A0A2N7VPW4"/>
<comment type="caution">
    <text evidence="6">The sequence shown here is derived from an EMBL/GenBank/DDBJ whole genome shotgun (WGS) entry which is preliminary data.</text>
</comment>
<sequence>MSGDAYGTGSGSGSTARGGGQTTSVQLRGAGLDPQDKKVVCKAVCVCSREPDEGSSGQSLKQQCVSRNLRDVDRSMDWQSPYKSEVNYDMSKVPPAPIMRSANPLEAHPYLPAWIKKYWPGGEDEYPAGSGAVRRPDVVIVKDGALPPTQDNIKNIVEVKFPPQAPDLGQTEDYETIAGAPNKVVVLGQQNCDCSDDDGGENPVKAAVSDALSELGRSLRALSNARLPGAGPGLPPPSAPPVIP</sequence>
<feature type="compositionally biased region" description="Pro residues" evidence="4">
    <location>
        <begin position="233"/>
        <end position="244"/>
    </location>
</feature>
<name>A0A2N7VPW4_9BURK</name>
<dbReference type="InterPro" id="IPR014883">
    <property type="entry name" value="VRR_NUC"/>
</dbReference>
<evidence type="ECO:0000256" key="4">
    <source>
        <dbReference type="SAM" id="MobiDB-lite"/>
    </source>
</evidence>
<evidence type="ECO:0000256" key="1">
    <source>
        <dbReference type="ARBA" id="ARBA00001946"/>
    </source>
</evidence>
<organism evidence="6 7">
    <name type="scientific">Trinickia soli</name>
    <dbReference type="NCBI Taxonomy" id="380675"/>
    <lineage>
        <taxon>Bacteria</taxon>
        <taxon>Pseudomonadati</taxon>
        <taxon>Pseudomonadota</taxon>
        <taxon>Betaproteobacteria</taxon>
        <taxon>Burkholderiales</taxon>
        <taxon>Burkholderiaceae</taxon>
        <taxon>Trinickia</taxon>
    </lineage>
</organism>
<evidence type="ECO:0000313" key="7">
    <source>
        <dbReference type="Proteomes" id="UP000235347"/>
    </source>
</evidence>
<evidence type="ECO:0000256" key="2">
    <source>
        <dbReference type="ARBA" id="ARBA00022722"/>
    </source>
</evidence>
<dbReference type="GO" id="GO:0016788">
    <property type="term" value="F:hydrolase activity, acting on ester bonds"/>
    <property type="evidence" value="ECO:0007669"/>
    <property type="project" value="InterPro"/>
</dbReference>
<keyword evidence="3" id="KW-0378">Hydrolase</keyword>
<keyword evidence="2" id="KW-0540">Nuclease</keyword>
<dbReference type="EMBL" id="PNYB01000022">
    <property type="protein sequence ID" value="PMS19214.1"/>
    <property type="molecule type" value="Genomic_DNA"/>
</dbReference>
<reference evidence="6 7" key="1">
    <citation type="submission" date="2018-01" db="EMBL/GenBank/DDBJ databases">
        <title>Whole genome analyses suggest that Burkholderia sensu lato contains two further novel genera in the rhizoxinica-symbiotica group Mycetohabitans gen. nov., and Trinickia gen. nov.: implications for the evolution of diazotrophy and nodulation in the Burkholderiaceae.</title>
        <authorList>
            <person name="Estrada-de los Santos P."/>
            <person name="Palmer M."/>
            <person name="Chavez-Ramirez B."/>
            <person name="Beukes C."/>
            <person name="Steenkamp E.T."/>
            <person name="Hirsch A.M."/>
            <person name="Manyaka P."/>
            <person name="Maluk M."/>
            <person name="Lafos M."/>
            <person name="Crook M."/>
            <person name="Gross E."/>
            <person name="Simon M.F."/>
            <person name="Bueno dos Reis Junior F."/>
            <person name="Poole P.S."/>
            <person name="Venter S.N."/>
            <person name="James E.K."/>
        </authorList>
    </citation>
    <scope>NUCLEOTIDE SEQUENCE [LARGE SCALE GENOMIC DNA]</scope>
    <source>
        <strain evidence="6 7">GP25-8</strain>
    </source>
</reference>
<accession>A0A2N7VPW4</accession>
<evidence type="ECO:0000256" key="3">
    <source>
        <dbReference type="ARBA" id="ARBA00022801"/>
    </source>
</evidence>
<evidence type="ECO:0000259" key="5">
    <source>
        <dbReference type="SMART" id="SM00990"/>
    </source>
</evidence>
<dbReference type="Proteomes" id="UP000235347">
    <property type="component" value="Unassembled WGS sequence"/>
</dbReference>
<feature type="region of interest" description="Disordered" evidence="4">
    <location>
        <begin position="224"/>
        <end position="244"/>
    </location>
</feature>
<keyword evidence="7" id="KW-1185">Reference proteome</keyword>
<feature type="compositionally biased region" description="Gly residues" evidence="4">
    <location>
        <begin position="1"/>
        <end position="21"/>
    </location>
</feature>
<dbReference type="SMART" id="SM00990">
    <property type="entry name" value="VRR_NUC"/>
    <property type="match status" value="1"/>
</dbReference>
<feature type="region of interest" description="Disordered" evidence="4">
    <location>
        <begin position="1"/>
        <end position="35"/>
    </location>
</feature>
<gene>
    <name evidence="6" type="ORF">C0Z19_21495</name>
</gene>
<proteinExistence type="predicted"/>
<dbReference type="GO" id="GO:0004518">
    <property type="term" value="F:nuclease activity"/>
    <property type="evidence" value="ECO:0007669"/>
    <property type="project" value="UniProtKB-KW"/>
</dbReference>
<feature type="domain" description="VRR-NUC" evidence="5">
    <location>
        <begin position="79"/>
        <end position="191"/>
    </location>
</feature>
<comment type="cofactor">
    <cofactor evidence="1">
        <name>Mg(2+)</name>
        <dbReference type="ChEBI" id="CHEBI:18420"/>
    </cofactor>
</comment>
<dbReference type="RefSeq" id="WP_102611862.1">
    <property type="nucleotide sequence ID" value="NZ_CADIKD010000002.1"/>
</dbReference>
<evidence type="ECO:0000313" key="6">
    <source>
        <dbReference type="EMBL" id="PMS19214.1"/>
    </source>
</evidence>
<protein>
    <submittedName>
        <fullName evidence="6">Nuclease</fullName>
    </submittedName>
</protein>